<dbReference type="Gene3D" id="1.10.10.10">
    <property type="entry name" value="Winged helix-like DNA-binding domain superfamily/Winged helix DNA-binding domain"/>
    <property type="match status" value="1"/>
</dbReference>
<accession>A0A0F4LAY3</accession>
<comment type="caution">
    <text evidence="6">The sequence shown here is derived from an EMBL/GenBank/DDBJ whole genome shotgun (WGS) entry which is preliminary data.</text>
</comment>
<comment type="similarity">
    <text evidence="1">Belongs to the LysR transcriptional regulatory family.</text>
</comment>
<dbReference type="GO" id="GO:0003700">
    <property type="term" value="F:DNA-binding transcription factor activity"/>
    <property type="evidence" value="ECO:0007669"/>
    <property type="project" value="InterPro"/>
</dbReference>
<proteinExistence type="inferred from homology"/>
<protein>
    <submittedName>
        <fullName evidence="6">Transcription regulator</fullName>
    </submittedName>
</protein>
<gene>
    <name evidence="6" type="ORF">JF76_10750</name>
</gene>
<evidence type="ECO:0000256" key="1">
    <source>
        <dbReference type="ARBA" id="ARBA00009437"/>
    </source>
</evidence>
<dbReference type="EMBL" id="JXBY01000019">
    <property type="protein sequence ID" value="KJY55438.1"/>
    <property type="molecule type" value="Genomic_DNA"/>
</dbReference>
<keyword evidence="4" id="KW-0804">Transcription</keyword>
<keyword evidence="3" id="KW-0238">DNA-binding</keyword>
<dbReference type="Pfam" id="PF03466">
    <property type="entry name" value="LysR_substrate"/>
    <property type="match status" value="1"/>
</dbReference>
<dbReference type="InterPro" id="IPR005119">
    <property type="entry name" value="LysR_subst-bd"/>
</dbReference>
<dbReference type="STRING" id="1218493.JF76_10750"/>
<dbReference type="SUPFAM" id="SSF46785">
    <property type="entry name" value="Winged helix' DNA-binding domain"/>
    <property type="match status" value="1"/>
</dbReference>
<dbReference type="PANTHER" id="PTHR30346:SF28">
    <property type="entry name" value="HTH-TYPE TRANSCRIPTIONAL REGULATOR CYNR"/>
    <property type="match status" value="1"/>
</dbReference>
<dbReference type="PATRIC" id="fig|1218493.3.peg.1126"/>
<dbReference type="Proteomes" id="UP000033533">
    <property type="component" value="Unassembled WGS sequence"/>
</dbReference>
<organism evidence="6 7">
    <name type="scientific">Lactobacillus kullabergensis</name>
    <dbReference type="NCBI Taxonomy" id="1218493"/>
    <lineage>
        <taxon>Bacteria</taxon>
        <taxon>Bacillati</taxon>
        <taxon>Bacillota</taxon>
        <taxon>Bacilli</taxon>
        <taxon>Lactobacillales</taxon>
        <taxon>Lactobacillaceae</taxon>
        <taxon>Lactobacillus</taxon>
    </lineage>
</organism>
<name>A0A0F4LAY3_9LACO</name>
<dbReference type="GO" id="GO:0032993">
    <property type="term" value="C:protein-DNA complex"/>
    <property type="evidence" value="ECO:0007669"/>
    <property type="project" value="TreeGrafter"/>
</dbReference>
<dbReference type="GO" id="GO:0003677">
    <property type="term" value="F:DNA binding"/>
    <property type="evidence" value="ECO:0007669"/>
    <property type="project" value="UniProtKB-KW"/>
</dbReference>
<evidence type="ECO:0000256" key="2">
    <source>
        <dbReference type="ARBA" id="ARBA00023015"/>
    </source>
</evidence>
<dbReference type="HOGENOM" id="CLU_039613_6_2_9"/>
<dbReference type="InterPro" id="IPR036390">
    <property type="entry name" value="WH_DNA-bd_sf"/>
</dbReference>
<dbReference type="InterPro" id="IPR036388">
    <property type="entry name" value="WH-like_DNA-bd_sf"/>
</dbReference>
<feature type="domain" description="HTH lysR-type" evidence="5">
    <location>
        <begin position="1"/>
        <end position="58"/>
    </location>
</feature>
<dbReference type="Gene3D" id="3.40.190.290">
    <property type="match status" value="1"/>
</dbReference>
<evidence type="ECO:0000256" key="4">
    <source>
        <dbReference type="ARBA" id="ARBA00023163"/>
    </source>
</evidence>
<dbReference type="CDD" id="cd05466">
    <property type="entry name" value="PBP2_LTTR_substrate"/>
    <property type="match status" value="1"/>
</dbReference>
<dbReference type="InterPro" id="IPR000847">
    <property type="entry name" value="LysR_HTH_N"/>
</dbReference>
<dbReference type="SUPFAM" id="SSF53850">
    <property type="entry name" value="Periplasmic binding protein-like II"/>
    <property type="match status" value="1"/>
</dbReference>
<keyword evidence="2" id="KW-0805">Transcription regulation</keyword>
<reference evidence="6 7" key="1">
    <citation type="submission" date="2014-12" db="EMBL/GenBank/DDBJ databases">
        <title>Comparative genomics of the lactic acid bacteria isolated from the honey bee gut.</title>
        <authorList>
            <person name="Ellegaard K.M."/>
            <person name="Tamarit D."/>
            <person name="Javelind E."/>
            <person name="Olofsson T."/>
            <person name="Andersson S.G."/>
            <person name="Vasquez A."/>
        </authorList>
    </citation>
    <scope>NUCLEOTIDE SEQUENCE [LARGE SCALE GENOMIC DNA]</scope>
    <source>
        <strain evidence="6 7">Biut2</strain>
    </source>
</reference>
<evidence type="ECO:0000259" key="5">
    <source>
        <dbReference type="PROSITE" id="PS50931"/>
    </source>
</evidence>
<dbReference type="AlphaFoldDB" id="A0A0F4LAY3"/>
<dbReference type="PROSITE" id="PS50931">
    <property type="entry name" value="HTH_LYSR"/>
    <property type="match status" value="1"/>
</dbReference>
<dbReference type="Pfam" id="PF00126">
    <property type="entry name" value="HTH_1"/>
    <property type="match status" value="1"/>
</dbReference>
<sequence>MNEKDLLYFCKLVETGNYTLTANTFDVTQPTISMAIKRLADKFADPLILQKNRKSKITLTDAGELLYRKAKILLQDMASINYDVMHASDKKIRLAFSGEAGSLYIADIIQQFYQAGITDLIESKIERSADAFADLTNGNVDVAIYSWMVPINDPEYFIHNLQKTELVVITSNTDKWHNVHEISAANLRECKFVARTRGYLTRECLEQEAKLGDFTPQISYTATTMKLLIDLVKRNVGIALVMESSLKDFSDIHVIHLKPGQRLWAYMQIAMRKTFIPNKYQQKGIEILRNFKP</sequence>
<evidence type="ECO:0000313" key="6">
    <source>
        <dbReference type="EMBL" id="KJY55438.1"/>
    </source>
</evidence>
<dbReference type="PANTHER" id="PTHR30346">
    <property type="entry name" value="TRANSCRIPTIONAL DUAL REGULATOR HCAR-RELATED"/>
    <property type="match status" value="1"/>
</dbReference>
<dbReference type="OrthoDB" id="9803735at2"/>
<evidence type="ECO:0000256" key="3">
    <source>
        <dbReference type="ARBA" id="ARBA00023125"/>
    </source>
</evidence>
<dbReference type="RefSeq" id="WP_045928161.1">
    <property type="nucleotide sequence ID" value="NZ_JBHSZS010000025.1"/>
</dbReference>
<evidence type="ECO:0000313" key="7">
    <source>
        <dbReference type="Proteomes" id="UP000033533"/>
    </source>
</evidence>